<dbReference type="Pfam" id="PF14388">
    <property type="entry name" value="DUF4419"/>
    <property type="match status" value="1"/>
</dbReference>
<dbReference type="GeneID" id="54410285"/>
<dbReference type="PANTHER" id="PTHR31252:SF11">
    <property type="entry name" value="DUF4419 DOMAIN-CONTAINING PROTEIN"/>
    <property type="match status" value="1"/>
</dbReference>
<evidence type="ECO:0000313" key="2">
    <source>
        <dbReference type="Proteomes" id="UP000799771"/>
    </source>
</evidence>
<dbReference type="RefSeq" id="XP_033519046.1">
    <property type="nucleotide sequence ID" value="XM_033669853.1"/>
</dbReference>
<keyword evidence="2" id="KW-1185">Reference proteome</keyword>
<dbReference type="Proteomes" id="UP000799771">
    <property type="component" value="Unassembled WGS sequence"/>
</dbReference>
<proteinExistence type="predicted"/>
<dbReference type="InterPro" id="IPR025533">
    <property type="entry name" value="DUF4419"/>
</dbReference>
<reference evidence="1" key="1">
    <citation type="journal article" date="2020" name="Stud. Mycol.">
        <title>101 Dothideomycetes genomes: a test case for predicting lifestyles and emergence of pathogens.</title>
        <authorList>
            <person name="Haridas S."/>
            <person name="Albert R."/>
            <person name="Binder M."/>
            <person name="Bloem J."/>
            <person name="Labutti K."/>
            <person name="Salamov A."/>
            <person name="Andreopoulos B."/>
            <person name="Baker S."/>
            <person name="Barry K."/>
            <person name="Bills G."/>
            <person name="Bluhm B."/>
            <person name="Cannon C."/>
            <person name="Castanera R."/>
            <person name="Culley D."/>
            <person name="Daum C."/>
            <person name="Ezra D."/>
            <person name="Gonzalez J."/>
            <person name="Henrissat B."/>
            <person name="Kuo A."/>
            <person name="Liang C."/>
            <person name="Lipzen A."/>
            <person name="Lutzoni F."/>
            <person name="Magnuson J."/>
            <person name="Mondo S."/>
            <person name="Nolan M."/>
            <person name="Ohm R."/>
            <person name="Pangilinan J."/>
            <person name="Park H.-J."/>
            <person name="Ramirez L."/>
            <person name="Alfaro M."/>
            <person name="Sun H."/>
            <person name="Tritt A."/>
            <person name="Yoshinaga Y."/>
            <person name="Zwiers L.-H."/>
            <person name="Turgeon B."/>
            <person name="Goodwin S."/>
            <person name="Spatafora J."/>
            <person name="Crous P."/>
            <person name="Grigoriev I."/>
        </authorList>
    </citation>
    <scope>NUCLEOTIDE SEQUENCE</scope>
    <source>
        <strain evidence="1">CBS 119687</strain>
    </source>
</reference>
<accession>A0A6A6A0H5</accession>
<dbReference type="EMBL" id="ML977518">
    <property type="protein sequence ID" value="KAF2124653.1"/>
    <property type="molecule type" value="Genomic_DNA"/>
</dbReference>
<protein>
    <submittedName>
        <fullName evidence="1">Uncharacterized protein</fullName>
    </submittedName>
</protein>
<name>A0A6A6A0H5_9PLEO</name>
<dbReference type="OrthoDB" id="9978173at2759"/>
<sequence length="366" mass="41385">MCFSNISRRVNNLSAWVLNFDVVPASFVIADCEHSKRVLHSSFRNFNAHHEGPIAPYRNGFVDGVMRAFQQDLHLVLRPDDVWLAILTQFSFYVNKNAEELRDQFVAHQGKEELVVEDHTRPCLNWDIGSMSKQFATLKQEKVINPSVRDWLVPVFSTTTDLDLAVSSMVLKSGWGFPSVTLLGEVEDWQKILTRLDQLAEYGEQPAKWSRLLVPVLKRFIASFYMPDSTELKKFWMQAVHSDGALGSGPLPTYNGWLTAFMYWDNEGYCQRSKDIVVANDKKPPKIDGEVYPLIYHTLEGVPSGVVEISVTVKALDLGLRFKTRIIAGSMGMTVTNGSKQGSGTMVQPCPGWWMVEYSRESIGRV</sequence>
<gene>
    <name evidence="1" type="ORF">P153DRAFT_379286</name>
</gene>
<dbReference type="PANTHER" id="PTHR31252">
    <property type="entry name" value="DUF4419 DOMAIN-CONTAINING PROTEIN"/>
    <property type="match status" value="1"/>
</dbReference>
<evidence type="ECO:0000313" key="1">
    <source>
        <dbReference type="EMBL" id="KAF2124653.1"/>
    </source>
</evidence>
<dbReference type="AlphaFoldDB" id="A0A6A6A0H5"/>
<organism evidence="1 2">
    <name type="scientific">Dothidotthia symphoricarpi CBS 119687</name>
    <dbReference type="NCBI Taxonomy" id="1392245"/>
    <lineage>
        <taxon>Eukaryota</taxon>
        <taxon>Fungi</taxon>
        <taxon>Dikarya</taxon>
        <taxon>Ascomycota</taxon>
        <taxon>Pezizomycotina</taxon>
        <taxon>Dothideomycetes</taxon>
        <taxon>Pleosporomycetidae</taxon>
        <taxon>Pleosporales</taxon>
        <taxon>Dothidotthiaceae</taxon>
        <taxon>Dothidotthia</taxon>
    </lineage>
</organism>